<proteinExistence type="predicted"/>
<dbReference type="OrthoDB" id="433681at2"/>
<feature type="domain" description="WsaF C-terminal" evidence="2">
    <location>
        <begin position="241"/>
        <end position="365"/>
    </location>
</feature>
<dbReference type="GO" id="GO:0016757">
    <property type="term" value="F:glycosyltransferase activity"/>
    <property type="evidence" value="ECO:0007669"/>
    <property type="project" value="TreeGrafter"/>
</dbReference>
<comment type="caution">
    <text evidence="3">The sequence shown here is derived from an EMBL/GenBank/DDBJ whole genome shotgun (WGS) entry which is preliminary data.</text>
</comment>
<dbReference type="Pfam" id="PF22772">
    <property type="entry name" value="WsaF_C"/>
    <property type="match status" value="1"/>
</dbReference>
<dbReference type="EMBL" id="STGJ01000027">
    <property type="protein sequence ID" value="TIC78509.1"/>
    <property type="molecule type" value="Genomic_DNA"/>
</dbReference>
<evidence type="ECO:0000256" key="1">
    <source>
        <dbReference type="ARBA" id="ARBA00022679"/>
    </source>
</evidence>
<dbReference type="Gene3D" id="3.40.50.11090">
    <property type="match status" value="1"/>
</dbReference>
<organism evidence="3 4">
    <name type="scientific">Crenobacter intestini</name>
    <dbReference type="NCBI Taxonomy" id="2563443"/>
    <lineage>
        <taxon>Bacteria</taxon>
        <taxon>Pseudomonadati</taxon>
        <taxon>Pseudomonadota</taxon>
        <taxon>Betaproteobacteria</taxon>
        <taxon>Neisseriales</taxon>
        <taxon>Neisseriaceae</taxon>
        <taxon>Crenobacter</taxon>
    </lineage>
</organism>
<dbReference type="PANTHER" id="PTHR46401:SF2">
    <property type="entry name" value="GLYCOSYLTRANSFERASE WBBK-RELATED"/>
    <property type="match status" value="1"/>
</dbReference>
<keyword evidence="1 3" id="KW-0808">Transferase</keyword>
<dbReference type="Gene3D" id="3.40.50.2000">
    <property type="entry name" value="Glycogen Phosphorylase B"/>
    <property type="match status" value="1"/>
</dbReference>
<dbReference type="SUPFAM" id="SSF53756">
    <property type="entry name" value="UDP-Glycosyltransferase/glycogen phosphorylase"/>
    <property type="match status" value="1"/>
</dbReference>
<evidence type="ECO:0000259" key="2">
    <source>
        <dbReference type="Pfam" id="PF22772"/>
    </source>
</evidence>
<evidence type="ECO:0000313" key="3">
    <source>
        <dbReference type="EMBL" id="TIC78509.1"/>
    </source>
</evidence>
<dbReference type="InterPro" id="IPR055050">
    <property type="entry name" value="WsaF_C"/>
</dbReference>
<protein>
    <submittedName>
        <fullName evidence="3">Glycosyltransferase family 4 protein</fullName>
    </submittedName>
</protein>
<dbReference type="CDD" id="cd03801">
    <property type="entry name" value="GT4_PimA-like"/>
    <property type="match status" value="1"/>
</dbReference>
<reference evidence="3 4" key="1">
    <citation type="submission" date="2019-04" db="EMBL/GenBank/DDBJ databases">
        <title>Crenobacter sp. nov.</title>
        <authorList>
            <person name="Shi S."/>
        </authorList>
    </citation>
    <scope>NUCLEOTIDE SEQUENCE [LARGE SCALE GENOMIC DNA]</scope>
    <source>
        <strain evidence="3 4">GY 70310</strain>
    </source>
</reference>
<accession>A0A4T0UIZ9</accession>
<evidence type="ECO:0000313" key="4">
    <source>
        <dbReference type="Proteomes" id="UP000308891"/>
    </source>
</evidence>
<sequence length="407" mass="45489">MSFALIINRTSKALNFAKSNGWLNLLRLILHRLLRVGGYFGKTRIFGLYDFVTQPAIGVAARADGVSNKTINWFVPEVGKGSGGHLNIFRFIKNLEAHGFENRIVIIGSPTRKAPDRIKSEIHEWFFPVQAEVYSDAESAPPAYFTMATSWPTAYYVRAYQSTMQRCYFVQDFEPWFYPAGSDSLLAEATYGFGFQGFTAGSWLARKLSEEFSMPTCALGFSFDRELYKPQSKPQVERKHKRIFFYARPPTARRAFELGLLVLAAVSKRLPDAEIVLAGWDVRNYDIPFQVEHVGLVDLKDLPALYGGCDVALVLSCSNLSLLPLELMACGVPVVSNRAPFTEWLLNDSNAVLADATVEGLSTAIIDLLESPAKIDKIRQAGFDFACHTSWENEAKIMAEHLESLAN</sequence>
<dbReference type="RefSeq" id="WP_136555842.1">
    <property type="nucleotide sequence ID" value="NZ_STGJ01000027.1"/>
</dbReference>
<keyword evidence="4" id="KW-1185">Reference proteome</keyword>
<dbReference type="Proteomes" id="UP000308891">
    <property type="component" value="Unassembled WGS sequence"/>
</dbReference>
<gene>
    <name evidence="3" type="ORF">E5K04_15965</name>
</gene>
<dbReference type="PANTHER" id="PTHR46401">
    <property type="entry name" value="GLYCOSYLTRANSFERASE WBBK-RELATED"/>
    <property type="match status" value="1"/>
</dbReference>
<name>A0A4T0UIZ9_9NEIS</name>
<dbReference type="AlphaFoldDB" id="A0A4T0UIZ9"/>
<dbReference type="GO" id="GO:0009103">
    <property type="term" value="P:lipopolysaccharide biosynthetic process"/>
    <property type="evidence" value="ECO:0007669"/>
    <property type="project" value="TreeGrafter"/>
</dbReference>